<dbReference type="AlphaFoldDB" id="A0A4Z0BMT3"/>
<dbReference type="SUPFAM" id="SSF55144">
    <property type="entry name" value="LigT-like"/>
    <property type="match status" value="1"/>
</dbReference>
<comment type="caution">
    <text evidence="2">The sequence shown here is derived from an EMBL/GenBank/DDBJ whole genome shotgun (WGS) entry which is preliminary data.</text>
</comment>
<evidence type="ECO:0000256" key="1">
    <source>
        <dbReference type="ARBA" id="ARBA00022801"/>
    </source>
</evidence>
<evidence type="ECO:0000313" key="3">
    <source>
        <dbReference type="Proteomes" id="UP000298180"/>
    </source>
</evidence>
<dbReference type="OrthoDB" id="7061261at2"/>
<gene>
    <name evidence="2" type="primary">thpR</name>
    <name evidence="2" type="ORF">EZ313_22815</name>
</gene>
<organism evidence="2 3">
    <name type="scientific">Ramlibacter henchirensis</name>
    <dbReference type="NCBI Taxonomy" id="204072"/>
    <lineage>
        <taxon>Bacteria</taxon>
        <taxon>Pseudomonadati</taxon>
        <taxon>Pseudomonadota</taxon>
        <taxon>Betaproteobacteria</taxon>
        <taxon>Burkholderiales</taxon>
        <taxon>Comamonadaceae</taxon>
        <taxon>Ramlibacter</taxon>
    </lineage>
</organism>
<dbReference type="RefSeq" id="WP_135265611.1">
    <property type="nucleotide sequence ID" value="NZ_SMLM01000004.1"/>
</dbReference>
<dbReference type="Pfam" id="PF13563">
    <property type="entry name" value="2_5_RNA_ligase2"/>
    <property type="match status" value="1"/>
</dbReference>
<dbReference type="PANTHER" id="PTHR35561">
    <property type="entry name" value="RNA 2',3'-CYCLIC PHOSPHODIESTERASE"/>
    <property type="match status" value="1"/>
</dbReference>
<dbReference type="PANTHER" id="PTHR35561:SF1">
    <property type="entry name" value="RNA 2',3'-CYCLIC PHOSPHODIESTERASE"/>
    <property type="match status" value="1"/>
</dbReference>
<name>A0A4Z0BMT3_9BURK</name>
<dbReference type="Gene3D" id="3.90.1140.10">
    <property type="entry name" value="Cyclic phosphodiesterase"/>
    <property type="match status" value="1"/>
</dbReference>
<keyword evidence="3" id="KW-1185">Reference proteome</keyword>
<reference evidence="2 3" key="1">
    <citation type="submission" date="2019-03" db="EMBL/GenBank/DDBJ databases">
        <title>Ramlibacter henchirensis DSM 14656, whole genome shotgun sequence.</title>
        <authorList>
            <person name="Zhang X."/>
            <person name="Feng G."/>
            <person name="Zhu H."/>
        </authorList>
    </citation>
    <scope>NUCLEOTIDE SEQUENCE [LARGE SCALE GENOMIC DNA]</scope>
    <source>
        <strain evidence="2 3">DSM 14656</strain>
    </source>
</reference>
<dbReference type="Proteomes" id="UP000298180">
    <property type="component" value="Unassembled WGS sequence"/>
</dbReference>
<dbReference type="GO" id="GO:0008664">
    <property type="term" value="F:RNA 2',3'-cyclic 3'-phosphodiesterase activity"/>
    <property type="evidence" value="ECO:0007669"/>
    <property type="project" value="InterPro"/>
</dbReference>
<dbReference type="EMBL" id="SMLM01000004">
    <property type="protein sequence ID" value="TFY99384.1"/>
    <property type="molecule type" value="Genomic_DNA"/>
</dbReference>
<dbReference type="NCBIfam" id="TIGR02258">
    <property type="entry name" value="2_5_ligase"/>
    <property type="match status" value="1"/>
</dbReference>
<dbReference type="GO" id="GO:0004113">
    <property type="term" value="F:2',3'-cyclic-nucleotide 3'-phosphodiesterase activity"/>
    <property type="evidence" value="ECO:0007669"/>
    <property type="project" value="InterPro"/>
</dbReference>
<evidence type="ECO:0000313" key="2">
    <source>
        <dbReference type="EMBL" id="TFY99384.1"/>
    </source>
</evidence>
<protein>
    <submittedName>
        <fullName evidence="2">RNA 2',3'-cyclic phosphodiesterase</fullName>
    </submittedName>
</protein>
<accession>A0A4Z0BMT3</accession>
<proteinExistence type="predicted"/>
<keyword evidence="1" id="KW-0378">Hydrolase</keyword>
<dbReference type="InterPro" id="IPR009097">
    <property type="entry name" value="Cyclic_Pdiesterase"/>
</dbReference>
<dbReference type="InterPro" id="IPR004175">
    <property type="entry name" value="RNA_CPDase"/>
</dbReference>
<sequence length="177" mass="19454">MGASTASAARLFLALWPPPRVRQALHAIQTQWLWPEGAALVDPARLHVTLHFLGQVPLARIDEFTRGLAVPCEPHVLDLAQARNTRWPGGLAVLEFDATPELARLHAALAQALRSLDCPVEARAYRPHVTFARRAFGARPPADAPATLPSWRIDDGYVLVRSVPGRGYEVLHAYRPA</sequence>